<protein>
    <submittedName>
        <fullName evidence="2">Uncharacterized protein</fullName>
    </submittedName>
</protein>
<evidence type="ECO:0000313" key="3">
    <source>
        <dbReference type="Proteomes" id="UP000198312"/>
    </source>
</evidence>
<dbReference type="EMBL" id="CP022315">
    <property type="protein sequence ID" value="ASK60917.1"/>
    <property type="molecule type" value="Genomic_DNA"/>
</dbReference>
<sequence>MQQKNKYKKIEPASGAIIMAGGIFLIGTVQAFPVLDIQFGKFLAFLVLIAWIIIYKSLSVQFFHRDFLIPFIKHPVNSFAIGTWIAGVSVLCNVFVKYFPTIILITQAMAILNTFLWLFFLFTCFYNFRRLFFENQNYPVHGVILLSTVGTQSIILLLNNVFFQFPTYFSEAIIVLGFMFYLAGIILIGNRYVRQHNWTLINDWSNTNCIIHGALSITGLAIVTTNTFTPAFITVFWVIVFLLLIVIEAIEVVRAIKRIKNYGWNIGLFQYNVSQWSRNFTFGMFYTFSLVMHLNPYYPIPEKLYNFQHAFMIFWAWVVLSALIIQIGIYIKSQIETHTRTKEGNISHTSAS</sequence>
<reference evidence="2 3" key="1">
    <citation type="submission" date="2017-07" db="EMBL/GenBank/DDBJ databases">
        <title>Virgibacillus sp. LM2416.</title>
        <authorList>
            <person name="Tak E.J."/>
            <person name="Bae J.-W."/>
        </authorList>
    </citation>
    <scope>NUCLEOTIDE SEQUENCE [LARGE SCALE GENOMIC DNA]</scope>
    <source>
        <strain evidence="2 3">LM2416</strain>
    </source>
</reference>
<feature type="transmembrane region" description="Helical" evidence="1">
    <location>
        <begin position="12"/>
        <end position="32"/>
    </location>
</feature>
<feature type="transmembrane region" description="Helical" evidence="1">
    <location>
        <begin position="276"/>
        <end position="298"/>
    </location>
</feature>
<feature type="transmembrane region" description="Helical" evidence="1">
    <location>
        <begin position="76"/>
        <end position="96"/>
    </location>
</feature>
<feature type="transmembrane region" description="Helical" evidence="1">
    <location>
        <begin position="168"/>
        <end position="188"/>
    </location>
</feature>
<dbReference type="RefSeq" id="WP_089060194.1">
    <property type="nucleotide sequence ID" value="NZ_CP022315.1"/>
</dbReference>
<proteinExistence type="predicted"/>
<keyword evidence="1" id="KW-1133">Transmembrane helix</keyword>
<dbReference type="Proteomes" id="UP000198312">
    <property type="component" value="Chromosome"/>
</dbReference>
<accession>A0A220TYN5</accession>
<keyword evidence="1" id="KW-0472">Membrane</keyword>
<dbReference type="OrthoDB" id="2734473at2"/>
<feature type="transmembrane region" description="Helical" evidence="1">
    <location>
        <begin position="209"/>
        <end position="229"/>
    </location>
</feature>
<keyword evidence="1" id="KW-0812">Transmembrane</keyword>
<feature type="transmembrane region" description="Helical" evidence="1">
    <location>
        <begin position="38"/>
        <end position="55"/>
    </location>
</feature>
<gene>
    <name evidence="2" type="ORF">CFK37_01165</name>
</gene>
<name>A0A220TYN5_9BACI</name>
<feature type="transmembrane region" description="Helical" evidence="1">
    <location>
        <begin position="310"/>
        <end position="331"/>
    </location>
</feature>
<organism evidence="2 3">
    <name type="scientific">Virgibacillus phasianinus</name>
    <dbReference type="NCBI Taxonomy" id="2017483"/>
    <lineage>
        <taxon>Bacteria</taxon>
        <taxon>Bacillati</taxon>
        <taxon>Bacillota</taxon>
        <taxon>Bacilli</taxon>
        <taxon>Bacillales</taxon>
        <taxon>Bacillaceae</taxon>
        <taxon>Virgibacillus</taxon>
    </lineage>
</organism>
<dbReference type="KEGG" id="vil:CFK37_01165"/>
<feature type="transmembrane region" description="Helical" evidence="1">
    <location>
        <begin position="140"/>
        <end position="162"/>
    </location>
</feature>
<feature type="transmembrane region" description="Helical" evidence="1">
    <location>
        <begin position="235"/>
        <end position="256"/>
    </location>
</feature>
<evidence type="ECO:0000256" key="1">
    <source>
        <dbReference type="SAM" id="Phobius"/>
    </source>
</evidence>
<evidence type="ECO:0000313" key="2">
    <source>
        <dbReference type="EMBL" id="ASK60917.1"/>
    </source>
</evidence>
<feature type="transmembrane region" description="Helical" evidence="1">
    <location>
        <begin position="102"/>
        <end position="128"/>
    </location>
</feature>
<dbReference type="AlphaFoldDB" id="A0A220TYN5"/>
<keyword evidence="3" id="KW-1185">Reference proteome</keyword>